<comment type="caution">
    <text evidence="4">The sequence shown here is derived from an EMBL/GenBank/DDBJ whole genome shotgun (WGS) entry which is preliminary data.</text>
</comment>
<evidence type="ECO:0000313" key="4">
    <source>
        <dbReference type="EMBL" id="MST57526.1"/>
    </source>
</evidence>
<dbReference type="Proteomes" id="UP000476055">
    <property type="component" value="Unassembled WGS sequence"/>
</dbReference>
<organism evidence="4 5">
    <name type="scientific">Waltera intestinalis</name>
    <dbReference type="NCBI Taxonomy" id="2606635"/>
    <lineage>
        <taxon>Bacteria</taxon>
        <taxon>Bacillati</taxon>
        <taxon>Bacillota</taxon>
        <taxon>Clostridia</taxon>
        <taxon>Lachnospirales</taxon>
        <taxon>Lachnospiraceae</taxon>
        <taxon>Waltera</taxon>
    </lineage>
</organism>
<dbReference type="CDD" id="cd04193">
    <property type="entry name" value="UDPGlcNAc_PPase"/>
    <property type="match status" value="1"/>
</dbReference>
<evidence type="ECO:0000256" key="1">
    <source>
        <dbReference type="ARBA" id="ARBA00010401"/>
    </source>
</evidence>
<dbReference type="InterPro" id="IPR039741">
    <property type="entry name" value="UDP-sugar_pyrophosphorylase"/>
</dbReference>
<dbReference type="InterPro" id="IPR002618">
    <property type="entry name" value="UDPGP_fam"/>
</dbReference>
<keyword evidence="5" id="KW-1185">Reference proteome</keyword>
<dbReference type="EMBL" id="VUMU01000003">
    <property type="protein sequence ID" value="MST57526.1"/>
    <property type="molecule type" value="Genomic_DNA"/>
</dbReference>
<gene>
    <name evidence="4" type="ORF">FYJ59_04585</name>
</gene>
<accession>A0A6L5YGS8</accession>
<dbReference type="Pfam" id="PF01704">
    <property type="entry name" value="UDPGP"/>
    <property type="match status" value="1"/>
</dbReference>
<dbReference type="Gene3D" id="3.90.550.10">
    <property type="entry name" value="Spore Coat Polysaccharide Biosynthesis Protein SpsA, Chain A"/>
    <property type="match status" value="1"/>
</dbReference>
<dbReference type="InterPro" id="IPR029044">
    <property type="entry name" value="Nucleotide-diphossugar_trans"/>
</dbReference>
<dbReference type="GO" id="GO:0003977">
    <property type="term" value="F:UDP-N-acetylglucosamine diphosphorylase activity"/>
    <property type="evidence" value="ECO:0007669"/>
    <property type="project" value="TreeGrafter"/>
</dbReference>
<sequence length="408" mass="46005">MTLEQAKEKLAKYGQEHVLKYYGELTEEEKRGILDQIEATDMSILEACKHKEDLAKKGVITPLAAMQLDEIEANRENFTATGIETIRQGKVAAVLLAGGMGTRLGSDNPKGMYNVGLTHELYIFECLINNLLEVVHQADAWIHLFVMTSDKNNDATIAFLQEHDYFGYKAEYVHFFKQEMAAATDYEGKIYLEEKGKLSTSPNGNGGWFISMKNNGMLDIVHNEGIEWLNVFAVDNVLQRIADPCFIGATIQRGCVVGSKVVRKNAPDEKVGVMCLEDGRPSIVEYYELTDELMNAKDEKGEPAYNYGVILNYLFKVQDLEKIMEEKMPLHIVEKKIPYLDENGEPVKPETPNGYKFESLVLDMIHQMDSCLPFEVVRRKEFAPIKNKTGVDSVESARELLVENGVVL</sequence>
<dbReference type="AlphaFoldDB" id="A0A6L5YGS8"/>
<comment type="similarity">
    <text evidence="1">Belongs to the UDPGP type 1 family.</text>
</comment>
<reference evidence="4 5" key="1">
    <citation type="submission" date="2019-08" db="EMBL/GenBank/DDBJ databases">
        <title>In-depth cultivation of the pig gut microbiome towards novel bacterial diversity and tailored functional studies.</title>
        <authorList>
            <person name="Wylensek D."/>
            <person name="Hitch T.C.A."/>
            <person name="Clavel T."/>
        </authorList>
    </citation>
    <scope>NUCLEOTIDE SEQUENCE [LARGE SCALE GENOMIC DNA]</scope>
    <source>
        <strain evidence="4 5">WCA3-601-WT-6H</strain>
    </source>
</reference>
<evidence type="ECO:0000313" key="5">
    <source>
        <dbReference type="Proteomes" id="UP000476055"/>
    </source>
</evidence>
<keyword evidence="2" id="KW-0808">Transferase</keyword>
<proteinExistence type="inferred from homology"/>
<dbReference type="GO" id="GO:0006048">
    <property type="term" value="P:UDP-N-acetylglucosamine biosynthetic process"/>
    <property type="evidence" value="ECO:0007669"/>
    <property type="project" value="TreeGrafter"/>
</dbReference>
<dbReference type="PANTHER" id="PTHR11952:SF2">
    <property type="entry name" value="LD24639P"/>
    <property type="match status" value="1"/>
</dbReference>
<dbReference type="RefSeq" id="WP_154495604.1">
    <property type="nucleotide sequence ID" value="NZ_VUMU01000003.1"/>
</dbReference>
<keyword evidence="3" id="KW-0548">Nucleotidyltransferase</keyword>
<dbReference type="PANTHER" id="PTHR11952">
    <property type="entry name" value="UDP- GLUCOSE PYROPHOSPHORYLASE"/>
    <property type="match status" value="1"/>
</dbReference>
<evidence type="ECO:0000256" key="3">
    <source>
        <dbReference type="ARBA" id="ARBA00022695"/>
    </source>
</evidence>
<protein>
    <submittedName>
        <fullName evidence="4">UDPGP type 1 family protein</fullName>
    </submittedName>
</protein>
<dbReference type="SUPFAM" id="SSF53448">
    <property type="entry name" value="Nucleotide-diphospho-sugar transferases"/>
    <property type="match status" value="1"/>
</dbReference>
<name>A0A6L5YGS8_9FIRM</name>
<evidence type="ECO:0000256" key="2">
    <source>
        <dbReference type="ARBA" id="ARBA00022679"/>
    </source>
</evidence>